<name>A0AAE3KQQ6_9CYAN</name>
<feature type="domain" description="Ice-binding protein C-terminal" evidence="2">
    <location>
        <begin position="211"/>
        <end position="235"/>
    </location>
</feature>
<dbReference type="Pfam" id="PF07589">
    <property type="entry name" value="PEP-CTERM"/>
    <property type="match status" value="1"/>
</dbReference>
<dbReference type="AlphaFoldDB" id="A0AAE3KQQ6"/>
<proteinExistence type="predicted"/>
<evidence type="ECO:0000313" key="4">
    <source>
        <dbReference type="Proteomes" id="UP001204953"/>
    </source>
</evidence>
<feature type="chain" id="PRO_5041985667" evidence="1">
    <location>
        <begin position="31"/>
        <end position="240"/>
    </location>
</feature>
<reference evidence="3" key="1">
    <citation type="submission" date="2022-06" db="EMBL/GenBank/DDBJ databases">
        <title>New cyanobacteria of genus Symplocastrum in benthos of Lake Baikal.</title>
        <authorList>
            <person name="Sorokovikova E."/>
            <person name="Tikhonova I."/>
            <person name="Krasnopeev A."/>
            <person name="Evseev P."/>
            <person name="Gladkikh A."/>
            <person name="Belykh O."/>
        </authorList>
    </citation>
    <scope>NUCLEOTIDE SEQUENCE</scope>
    <source>
        <strain evidence="3">BBK-W-15</strain>
    </source>
</reference>
<organism evidence="3 4">
    <name type="scientific">Limnofasciculus baicalensis BBK-W-15</name>
    <dbReference type="NCBI Taxonomy" id="2699891"/>
    <lineage>
        <taxon>Bacteria</taxon>
        <taxon>Bacillati</taxon>
        <taxon>Cyanobacteriota</taxon>
        <taxon>Cyanophyceae</taxon>
        <taxon>Coleofasciculales</taxon>
        <taxon>Coleofasciculaceae</taxon>
        <taxon>Limnofasciculus</taxon>
        <taxon>Limnofasciculus baicalensis</taxon>
    </lineage>
</organism>
<dbReference type="NCBIfam" id="TIGR02595">
    <property type="entry name" value="PEP_CTERM"/>
    <property type="match status" value="1"/>
</dbReference>
<dbReference type="RefSeq" id="WP_254014818.1">
    <property type="nucleotide sequence ID" value="NZ_JAMZMM010000475.1"/>
</dbReference>
<keyword evidence="4" id="KW-1185">Reference proteome</keyword>
<dbReference type="InterPro" id="IPR013424">
    <property type="entry name" value="Ice-binding_C"/>
</dbReference>
<keyword evidence="1" id="KW-0732">Signal</keyword>
<comment type="caution">
    <text evidence="3">The sequence shown here is derived from an EMBL/GenBank/DDBJ whole genome shotgun (WGS) entry which is preliminary data.</text>
</comment>
<protein>
    <submittedName>
        <fullName evidence="3">PEP-CTERM sorting domain-containing protein</fullName>
    </submittedName>
</protein>
<gene>
    <name evidence="3" type="ORF">NJ959_27045</name>
</gene>
<feature type="signal peptide" evidence="1">
    <location>
        <begin position="1"/>
        <end position="30"/>
    </location>
</feature>
<evidence type="ECO:0000313" key="3">
    <source>
        <dbReference type="EMBL" id="MCP2732091.1"/>
    </source>
</evidence>
<dbReference type="Proteomes" id="UP001204953">
    <property type="component" value="Unassembled WGS sequence"/>
</dbReference>
<evidence type="ECO:0000256" key="1">
    <source>
        <dbReference type="SAM" id="SignalP"/>
    </source>
</evidence>
<dbReference type="EMBL" id="JAMZMM010000475">
    <property type="protein sequence ID" value="MCP2732091.1"/>
    <property type="molecule type" value="Genomic_DNA"/>
</dbReference>
<evidence type="ECO:0000259" key="2">
    <source>
        <dbReference type="Pfam" id="PF07589"/>
    </source>
</evidence>
<dbReference type="Gene3D" id="2.60.120.260">
    <property type="entry name" value="Galactose-binding domain-like"/>
    <property type="match status" value="1"/>
</dbReference>
<sequence length="240" mass="25169">MSTSTLLKKLSMAAAGAAFVALGVGSTAQAAELINNGGFETGDFTNWSVTNNGSGGCDTDWHVNATGYTGCNLLSPATEGTFAAYNSFEGDGPQQFRLEQTFFVPNNITSAVLSWADEANMFIFSVLNREFQVDLVTSSGSVNIFSQIFQRGPRQYAWTARLADVTSILQANQGQSVTLAFTNIIPEQFSGPGGFGLDKVSLDVTTGESQSVPEPASVLGLLGLGGLGAASSLKRKLQGK</sequence>
<accession>A0AAE3KQQ6</accession>